<feature type="binding site" evidence="4">
    <location>
        <begin position="8"/>
        <end position="15"/>
    </location>
    <ligand>
        <name>ATP</name>
        <dbReference type="ChEBI" id="CHEBI:30616"/>
    </ligand>
</feature>
<keyword evidence="3 4" id="KW-0342">GTP-binding</keyword>
<dbReference type="InterPro" id="IPR053930">
    <property type="entry name" value="RapZ-like_N"/>
</dbReference>
<feature type="domain" description="RapZ C-terminal" evidence="6">
    <location>
        <begin position="159"/>
        <end position="277"/>
    </location>
</feature>
<dbReference type="Pfam" id="PF22740">
    <property type="entry name" value="PapZ_C"/>
    <property type="match status" value="1"/>
</dbReference>
<evidence type="ECO:0000256" key="1">
    <source>
        <dbReference type="ARBA" id="ARBA00022741"/>
    </source>
</evidence>
<evidence type="ECO:0000256" key="2">
    <source>
        <dbReference type="ARBA" id="ARBA00022840"/>
    </source>
</evidence>
<dbReference type="Pfam" id="PF03668">
    <property type="entry name" value="RapZ-like_N"/>
    <property type="match status" value="1"/>
</dbReference>
<dbReference type="Proteomes" id="UP000245793">
    <property type="component" value="Unassembled WGS sequence"/>
</dbReference>
<feature type="binding site" evidence="4">
    <location>
        <begin position="58"/>
        <end position="61"/>
    </location>
    <ligand>
        <name>GTP</name>
        <dbReference type="ChEBI" id="CHEBI:37565"/>
    </ligand>
</feature>
<evidence type="ECO:0000259" key="5">
    <source>
        <dbReference type="Pfam" id="PF03668"/>
    </source>
</evidence>
<protein>
    <submittedName>
        <fullName evidence="7">UPF0042 nucleotide-binding protein</fullName>
    </submittedName>
</protein>
<dbReference type="EMBL" id="QEKV01000008">
    <property type="protein sequence ID" value="PVY93915.1"/>
    <property type="molecule type" value="Genomic_DNA"/>
</dbReference>
<accession>A0A2U1E1Z5</accession>
<feature type="domain" description="RapZ-like N-terminal" evidence="5">
    <location>
        <begin position="1"/>
        <end position="151"/>
    </location>
</feature>
<evidence type="ECO:0000259" key="6">
    <source>
        <dbReference type="Pfam" id="PF22740"/>
    </source>
</evidence>
<reference evidence="7 8" key="1">
    <citation type="submission" date="2018-04" db="EMBL/GenBank/DDBJ databases">
        <title>Genomic Encyclopedia of Type Strains, Phase IV (KMG-IV): sequencing the most valuable type-strain genomes for metagenomic binning, comparative biology and taxonomic classification.</title>
        <authorList>
            <person name="Goeker M."/>
        </authorList>
    </citation>
    <scope>NUCLEOTIDE SEQUENCE [LARGE SCALE GENOMIC DNA]</scope>
    <source>
        <strain evidence="7 8">DSM 20705</strain>
    </source>
</reference>
<evidence type="ECO:0000313" key="7">
    <source>
        <dbReference type="EMBL" id="PVY93915.1"/>
    </source>
</evidence>
<proteinExistence type="inferred from homology"/>
<organism evidence="7 8">
    <name type="scientific">Ezakiella coagulans</name>
    <dbReference type="NCBI Taxonomy" id="46507"/>
    <lineage>
        <taxon>Bacteria</taxon>
        <taxon>Bacillati</taxon>
        <taxon>Bacillota</taxon>
        <taxon>Tissierellia</taxon>
        <taxon>Ezakiella</taxon>
    </lineage>
</organism>
<dbReference type="PANTHER" id="PTHR30448:SF0">
    <property type="entry name" value="RNASE ADAPTER PROTEIN RAPZ"/>
    <property type="match status" value="1"/>
</dbReference>
<keyword evidence="2 4" id="KW-0067">ATP-binding</keyword>
<dbReference type="InterPro" id="IPR027417">
    <property type="entry name" value="P-loop_NTPase"/>
</dbReference>
<dbReference type="RefSeq" id="WP_116480387.1">
    <property type="nucleotide sequence ID" value="NZ_CAUPJO010000002.1"/>
</dbReference>
<dbReference type="HAMAP" id="MF_00636">
    <property type="entry name" value="RapZ_like"/>
    <property type="match status" value="1"/>
</dbReference>
<evidence type="ECO:0000256" key="4">
    <source>
        <dbReference type="HAMAP-Rule" id="MF_00636"/>
    </source>
</evidence>
<dbReference type="AlphaFoldDB" id="A0A2U1E1Z5"/>
<gene>
    <name evidence="7" type="ORF">C7381_10849</name>
</gene>
<dbReference type="SUPFAM" id="SSF52540">
    <property type="entry name" value="P-loop containing nucleoside triphosphate hydrolases"/>
    <property type="match status" value="1"/>
</dbReference>
<evidence type="ECO:0000313" key="8">
    <source>
        <dbReference type="Proteomes" id="UP000245793"/>
    </source>
</evidence>
<dbReference type="InterPro" id="IPR005337">
    <property type="entry name" value="RapZ-like"/>
</dbReference>
<dbReference type="PIRSF" id="PIRSF005052">
    <property type="entry name" value="P-loopkin"/>
    <property type="match status" value="1"/>
</dbReference>
<sequence length="283" mass="31987">MEIVIVTGLSGAGKTAALNVLEDEGYLSIDNLPTPLIRDLVELMEETPEINKIALALDQRGRVFKRELYKTIKDLKDDYGAKVLFLNATDNELIKRFKEKRRLHPMSPGGTIVEGIRKERELMDRVMDLSIPIDTTNLTLGELKNIIHSLVLNDKNEISVIFKTFGFKNGIVADADLVFDVRFITNPYYVSELKLKSGYNPDCYNFVLAQNESGEFIEKVHDLLKFLIPLYENEGKEQLIVAFGCTGGRQRSVSVARRLAELLKESGINITIINRDLDEAHND</sequence>
<evidence type="ECO:0000256" key="3">
    <source>
        <dbReference type="ARBA" id="ARBA00023134"/>
    </source>
</evidence>
<dbReference type="InterPro" id="IPR053931">
    <property type="entry name" value="RapZ_C"/>
</dbReference>
<dbReference type="PANTHER" id="PTHR30448">
    <property type="entry name" value="RNASE ADAPTER PROTEIN RAPZ"/>
    <property type="match status" value="1"/>
</dbReference>
<keyword evidence="1 4" id="KW-0547">Nucleotide-binding</keyword>
<dbReference type="GO" id="GO:0005525">
    <property type="term" value="F:GTP binding"/>
    <property type="evidence" value="ECO:0007669"/>
    <property type="project" value="UniProtKB-UniRule"/>
</dbReference>
<comment type="caution">
    <text evidence="7">The sequence shown here is derived from an EMBL/GenBank/DDBJ whole genome shotgun (WGS) entry which is preliminary data.</text>
</comment>
<keyword evidence="8" id="KW-1185">Reference proteome</keyword>
<name>A0A2U1E1Z5_9FIRM</name>
<dbReference type="NCBIfam" id="NF003828">
    <property type="entry name" value="PRK05416.1"/>
    <property type="match status" value="1"/>
</dbReference>
<dbReference type="Gene3D" id="3.40.50.300">
    <property type="entry name" value="P-loop containing nucleotide triphosphate hydrolases"/>
    <property type="match status" value="1"/>
</dbReference>
<dbReference type="GO" id="GO:0005524">
    <property type="term" value="F:ATP binding"/>
    <property type="evidence" value="ECO:0007669"/>
    <property type="project" value="UniProtKB-UniRule"/>
</dbReference>